<dbReference type="SUPFAM" id="SSF116734">
    <property type="entry name" value="DNA methylase specificity domain"/>
    <property type="match status" value="1"/>
</dbReference>
<comment type="caution">
    <text evidence="1">The sequence shown here is derived from an EMBL/GenBank/DDBJ whole genome shotgun (WGS) entry which is preliminary data.</text>
</comment>
<protein>
    <submittedName>
        <fullName evidence="1">Uncharacterized protein</fullName>
    </submittedName>
</protein>
<dbReference type="EMBL" id="JACJSI010000150">
    <property type="protein sequence ID" value="MBD2534296.1"/>
    <property type="molecule type" value="Genomic_DNA"/>
</dbReference>
<sequence length="85" mass="9419">MTASSGRQRVPVNCFLSFLLTVPSNTVPRKFGDVIQPIMRTIKANSEQIISLNAIRDTLLYNLLSGEIKAVDRLNELSLDTNLSV</sequence>
<evidence type="ECO:0000313" key="1">
    <source>
        <dbReference type="EMBL" id="MBD2534296.1"/>
    </source>
</evidence>
<evidence type="ECO:0000313" key="2">
    <source>
        <dbReference type="Proteomes" id="UP000623440"/>
    </source>
</evidence>
<dbReference type="Gene3D" id="1.10.287.1120">
    <property type="entry name" value="Bipartite methylase S protein"/>
    <property type="match status" value="1"/>
</dbReference>
<organism evidence="1 2">
    <name type="scientific">Nostoc flagelliforme FACHB-838</name>
    <dbReference type="NCBI Taxonomy" id="2692904"/>
    <lineage>
        <taxon>Bacteria</taxon>
        <taxon>Bacillati</taxon>
        <taxon>Cyanobacteriota</taxon>
        <taxon>Cyanophyceae</taxon>
        <taxon>Nostocales</taxon>
        <taxon>Nostocaceae</taxon>
        <taxon>Nostoc</taxon>
    </lineage>
</organism>
<accession>A0ABR8DZL7</accession>
<reference evidence="1 2" key="1">
    <citation type="journal article" date="2020" name="ISME J.">
        <title>Comparative genomics reveals insights into cyanobacterial evolution and habitat adaptation.</title>
        <authorList>
            <person name="Chen M.Y."/>
            <person name="Teng W.K."/>
            <person name="Zhao L."/>
            <person name="Hu C.X."/>
            <person name="Zhou Y.K."/>
            <person name="Han B.P."/>
            <person name="Song L.R."/>
            <person name="Shu W.S."/>
        </authorList>
    </citation>
    <scope>NUCLEOTIDE SEQUENCE [LARGE SCALE GENOMIC DNA]</scope>
    <source>
        <strain evidence="1 2">FACHB-838</strain>
    </source>
</reference>
<dbReference type="Proteomes" id="UP000623440">
    <property type="component" value="Unassembled WGS sequence"/>
</dbReference>
<dbReference type="RefSeq" id="WP_190944805.1">
    <property type="nucleotide sequence ID" value="NZ_JACJSI010000150.1"/>
</dbReference>
<keyword evidence="2" id="KW-1185">Reference proteome</keyword>
<gene>
    <name evidence="1" type="ORF">H6G97_34165</name>
</gene>
<proteinExistence type="predicted"/>
<name>A0ABR8DZL7_9NOSO</name>